<gene>
    <name evidence="4" type="ORF">VNO78_20244</name>
</gene>
<dbReference type="AlphaFoldDB" id="A0AAN9XH10"/>
<dbReference type="InterPro" id="IPR002156">
    <property type="entry name" value="RNaseH_domain"/>
</dbReference>
<feature type="chain" id="PRO_5042939272" description="RNase H type-1 domain-containing protein" evidence="2">
    <location>
        <begin position="22"/>
        <end position="341"/>
    </location>
</feature>
<dbReference type="Pfam" id="PF04654">
    <property type="entry name" value="DUF599"/>
    <property type="match status" value="1"/>
</dbReference>
<evidence type="ECO:0000313" key="4">
    <source>
        <dbReference type="EMBL" id="KAK7391821.1"/>
    </source>
</evidence>
<dbReference type="Pfam" id="PF13456">
    <property type="entry name" value="RVT_3"/>
    <property type="match status" value="1"/>
</dbReference>
<feature type="transmembrane region" description="Helical" evidence="1">
    <location>
        <begin position="114"/>
        <end position="134"/>
    </location>
</feature>
<feature type="signal peptide" evidence="2">
    <location>
        <begin position="1"/>
        <end position="21"/>
    </location>
</feature>
<keyword evidence="1" id="KW-1133">Transmembrane helix</keyword>
<evidence type="ECO:0000259" key="3">
    <source>
        <dbReference type="Pfam" id="PF13456"/>
    </source>
</evidence>
<keyword evidence="1" id="KW-0812">Transmembrane</keyword>
<dbReference type="CDD" id="cd06222">
    <property type="entry name" value="RNase_H_like"/>
    <property type="match status" value="1"/>
</dbReference>
<feature type="transmembrane region" description="Helical" evidence="1">
    <location>
        <begin position="186"/>
        <end position="208"/>
    </location>
</feature>
<dbReference type="GO" id="GO:0004523">
    <property type="term" value="F:RNA-DNA hybrid ribonuclease activity"/>
    <property type="evidence" value="ECO:0007669"/>
    <property type="project" value="InterPro"/>
</dbReference>
<evidence type="ECO:0000256" key="2">
    <source>
        <dbReference type="SAM" id="SignalP"/>
    </source>
</evidence>
<keyword evidence="2" id="KW-0732">Signal</keyword>
<dbReference type="PANTHER" id="PTHR31881">
    <property type="match status" value="1"/>
</dbReference>
<dbReference type="GO" id="GO:0003676">
    <property type="term" value="F:nucleic acid binding"/>
    <property type="evidence" value="ECO:0007669"/>
    <property type="project" value="InterPro"/>
</dbReference>
<protein>
    <recommendedName>
        <fullName evidence="3">RNase H type-1 domain-containing protein</fullName>
    </recommendedName>
</protein>
<sequence length="341" mass="38294">MWMARSIKVVVGLLVADHGTALQIAKEKGTSKLWVESDSSVAVQLINKGYSLSHMHAPLLNAIKQLSSQPWQYKTDETCVLGGERICNTERHTTQLRERRNKEGKSRSMEWKKYYLDVVLVPLGFVITIGYHVWLWHKVRTQPSSTIIGINTHGRRSWVPAMLKDIEKKNILAVQTLRNLIMGSTLMATTSILLSAGLAAVISSTYSVKKPLNDAVYGAHSEFMVALKYVTLLTIFLFSFFCHTLSIRFFNQVSILICTPQDVMSLVTPQYLTELLEKGTILSTVGNRLFYSSLPLLLWIFGPVLVFLSSVAMLPVLYNLDFVCGNVKGKMMKNDKGEDCV</sequence>
<keyword evidence="5" id="KW-1185">Reference proteome</keyword>
<comment type="caution">
    <text evidence="4">The sequence shown here is derived from an EMBL/GenBank/DDBJ whole genome shotgun (WGS) entry which is preliminary data.</text>
</comment>
<organism evidence="4 5">
    <name type="scientific">Psophocarpus tetragonolobus</name>
    <name type="common">Winged bean</name>
    <name type="synonym">Dolichos tetragonolobus</name>
    <dbReference type="NCBI Taxonomy" id="3891"/>
    <lineage>
        <taxon>Eukaryota</taxon>
        <taxon>Viridiplantae</taxon>
        <taxon>Streptophyta</taxon>
        <taxon>Embryophyta</taxon>
        <taxon>Tracheophyta</taxon>
        <taxon>Spermatophyta</taxon>
        <taxon>Magnoliopsida</taxon>
        <taxon>eudicotyledons</taxon>
        <taxon>Gunneridae</taxon>
        <taxon>Pentapetalae</taxon>
        <taxon>rosids</taxon>
        <taxon>fabids</taxon>
        <taxon>Fabales</taxon>
        <taxon>Fabaceae</taxon>
        <taxon>Papilionoideae</taxon>
        <taxon>50 kb inversion clade</taxon>
        <taxon>NPAAA clade</taxon>
        <taxon>indigoferoid/millettioid clade</taxon>
        <taxon>Phaseoleae</taxon>
        <taxon>Psophocarpus</taxon>
    </lineage>
</organism>
<dbReference type="InterPro" id="IPR006747">
    <property type="entry name" value="DUF599"/>
</dbReference>
<dbReference type="Proteomes" id="UP001386955">
    <property type="component" value="Unassembled WGS sequence"/>
</dbReference>
<keyword evidence="1" id="KW-0472">Membrane</keyword>
<proteinExistence type="predicted"/>
<name>A0AAN9XH10_PSOTE</name>
<feature type="domain" description="RNase H type-1" evidence="3">
    <location>
        <begin position="21"/>
        <end position="74"/>
    </location>
</feature>
<dbReference type="InterPro" id="IPR044730">
    <property type="entry name" value="RNase_H-like_dom_plant"/>
</dbReference>
<feature type="transmembrane region" description="Helical" evidence="1">
    <location>
        <begin position="296"/>
        <end position="320"/>
    </location>
</feature>
<evidence type="ECO:0000256" key="1">
    <source>
        <dbReference type="SAM" id="Phobius"/>
    </source>
</evidence>
<evidence type="ECO:0000313" key="5">
    <source>
        <dbReference type="Proteomes" id="UP001386955"/>
    </source>
</evidence>
<dbReference type="EMBL" id="JAYMYS010000005">
    <property type="protein sequence ID" value="KAK7391821.1"/>
    <property type="molecule type" value="Genomic_DNA"/>
</dbReference>
<dbReference type="PANTHER" id="PTHR31881:SF6">
    <property type="entry name" value="OS09G0494600 PROTEIN"/>
    <property type="match status" value="1"/>
</dbReference>
<reference evidence="4 5" key="1">
    <citation type="submission" date="2024-01" db="EMBL/GenBank/DDBJ databases">
        <title>The genomes of 5 underutilized Papilionoideae crops provide insights into root nodulation and disease resistanc.</title>
        <authorList>
            <person name="Jiang F."/>
        </authorList>
    </citation>
    <scope>NUCLEOTIDE SEQUENCE [LARGE SCALE GENOMIC DNA]</scope>
    <source>
        <strain evidence="4">DUOXIRENSHENG_FW03</strain>
        <tissue evidence="4">Leaves</tissue>
    </source>
</reference>
<feature type="transmembrane region" description="Helical" evidence="1">
    <location>
        <begin position="229"/>
        <end position="250"/>
    </location>
</feature>
<accession>A0AAN9XH10</accession>